<dbReference type="InterPro" id="IPR050821">
    <property type="entry name" value="Cytosolic_carboxypeptidase"/>
</dbReference>
<evidence type="ECO:0000256" key="3">
    <source>
        <dbReference type="PROSITE-ProRule" id="PRU01379"/>
    </source>
</evidence>
<feature type="active site" description="Proton donor/acceptor" evidence="3">
    <location>
        <position position="530"/>
    </location>
</feature>
<keyword evidence="7" id="KW-1185">Reference proteome</keyword>
<evidence type="ECO:0000313" key="6">
    <source>
        <dbReference type="EMBL" id="KAK8878557.1"/>
    </source>
</evidence>
<protein>
    <recommendedName>
        <fullName evidence="5">Peptidase M14 domain-containing protein</fullName>
    </recommendedName>
</protein>
<feature type="domain" description="Peptidase M14" evidence="5">
    <location>
        <begin position="211"/>
        <end position="554"/>
    </location>
</feature>
<feature type="compositionally biased region" description="Pro residues" evidence="4">
    <location>
        <begin position="585"/>
        <end position="595"/>
    </location>
</feature>
<dbReference type="PANTHER" id="PTHR12756">
    <property type="entry name" value="CYTOSOLIC CARBOXYPEPTIDASE"/>
    <property type="match status" value="1"/>
</dbReference>
<evidence type="ECO:0000259" key="5">
    <source>
        <dbReference type="PROSITE" id="PS52035"/>
    </source>
</evidence>
<feature type="compositionally biased region" description="Low complexity" evidence="4">
    <location>
        <begin position="412"/>
        <end position="423"/>
    </location>
</feature>
<evidence type="ECO:0000256" key="1">
    <source>
        <dbReference type="ARBA" id="ARBA00001947"/>
    </source>
</evidence>
<gene>
    <name evidence="6" type="ORF">M9Y10_005337</name>
</gene>
<reference evidence="6 7" key="1">
    <citation type="submission" date="2024-04" db="EMBL/GenBank/DDBJ databases">
        <title>Tritrichomonas musculus Genome.</title>
        <authorList>
            <person name="Alves-Ferreira E."/>
            <person name="Grigg M."/>
            <person name="Lorenzi H."/>
            <person name="Galac M."/>
        </authorList>
    </citation>
    <scope>NUCLEOTIDE SEQUENCE [LARGE SCALE GENOMIC DNA]</scope>
    <source>
        <strain evidence="6 7">EAF2021</strain>
    </source>
</reference>
<evidence type="ECO:0000313" key="7">
    <source>
        <dbReference type="Proteomes" id="UP001470230"/>
    </source>
</evidence>
<proteinExistence type="inferred from homology"/>
<feature type="region of interest" description="Disordered" evidence="4">
    <location>
        <begin position="585"/>
        <end position="622"/>
    </location>
</feature>
<evidence type="ECO:0000256" key="2">
    <source>
        <dbReference type="ARBA" id="ARBA00005988"/>
    </source>
</evidence>
<dbReference type="InterPro" id="IPR000834">
    <property type="entry name" value="Peptidase_M14"/>
</dbReference>
<dbReference type="SUPFAM" id="SSF53187">
    <property type="entry name" value="Zn-dependent exopeptidases"/>
    <property type="match status" value="1"/>
</dbReference>
<dbReference type="PROSITE" id="PS52035">
    <property type="entry name" value="PEPTIDASE_M14"/>
    <property type="match status" value="1"/>
</dbReference>
<feature type="compositionally biased region" description="Acidic residues" evidence="4">
    <location>
        <begin position="424"/>
        <end position="438"/>
    </location>
</feature>
<feature type="region of interest" description="Disordered" evidence="4">
    <location>
        <begin position="406"/>
        <end position="438"/>
    </location>
</feature>
<organism evidence="6 7">
    <name type="scientific">Tritrichomonas musculus</name>
    <dbReference type="NCBI Taxonomy" id="1915356"/>
    <lineage>
        <taxon>Eukaryota</taxon>
        <taxon>Metamonada</taxon>
        <taxon>Parabasalia</taxon>
        <taxon>Tritrichomonadida</taxon>
        <taxon>Tritrichomonadidae</taxon>
        <taxon>Tritrichomonas</taxon>
    </lineage>
</organism>
<evidence type="ECO:0000256" key="4">
    <source>
        <dbReference type="SAM" id="MobiDB-lite"/>
    </source>
</evidence>
<dbReference type="Proteomes" id="UP001470230">
    <property type="component" value="Unassembled WGS sequence"/>
</dbReference>
<comment type="similarity">
    <text evidence="2 3">Belongs to the peptidase M14 family.</text>
</comment>
<comment type="cofactor">
    <cofactor evidence="1">
        <name>Zn(2+)</name>
        <dbReference type="ChEBI" id="CHEBI:29105"/>
    </cofactor>
</comment>
<sequence>MSSSSEGSLDDEQLDFFSGPFYKQNRTISHPGKPNPNPATFAPIPKHIKWPDELWDTGTLIYNMRDVSDCIGPPADENDRTLRFDSKFESGNLMFAYQLSTDTYHLVLEYDHNRSGSCQWFYFEMKNVKKDIKYQFFISGFHKNSGVYKSGSKIFWYSVKQAEKNNISWSRGGTNYAYGITSRKTKTKRSTLQFQIKFPYDDDTVYLCYALPYTYSYLKESISNWKKNAHCKLTSSTLCATLGGYECPLLTLESTNSPVPLSKRDCIFLTARIHPGESNGSYVIHGVIDFLTSSHPAAQIVLETNIIKIVPMVNIDGVVEGFYRAGLGGTDLNRVWMTPEPSLHPVICAIKKLITNIQKERKISIYVDFHGHSRLHGTFAYGCPNDNDNSINFNFGFADADIDNNLESMFPNNDENNDNNNNNDNDDDDNDEDDDDNFDNYVVIDKQDQNQDLNTLQQHQNPDSINNHKNSMNYSFALKNTEKIFPRMISYLTDAFSWGNCVFSFPKERKSASRIVMRKEFNIIQSFTIESSFGGIASGPRAGVLYDETIWKEIGSKCGESFFHLLTKSSLYQLCKREMYFLSPPPPPTLPPPPSLQGINEEDNNVTTSSEITPPKKESRRDMDFVASSVNRTRSSGQPTLLKLKNPSNFLTANSRIISTHSPGYAAPKWTQMQFVPR</sequence>
<dbReference type="Pfam" id="PF00246">
    <property type="entry name" value="Peptidase_M14"/>
    <property type="match status" value="1"/>
</dbReference>
<accession>A0ABR2JMI4</accession>
<dbReference type="Gene3D" id="3.40.630.10">
    <property type="entry name" value="Zn peptidases"/>
    <property type="match status" value="2"/>
</dbReference>
<dbReference type="InterPro" id="IPR040626">
    <property type="entry name" value="Pepdidase_M14_N"/>
</dbReference>
<dbReference type="Pfam" id="PF18027">
    <property type="entry name" value="Pepdidase_M14_N"/>
    <property type="match status" value="1"/>
</dbReference>
<comment type="caution">
    <text evidence="6">The sequence shown here is derived from an EMBL/GenBank/DDBJ whole genome shotgun (WGS) entry which is preliminary data.</text>
</comment>
<dbReference type="Gene3D" id="2.60.40.3120">
    <property type="match status" value="1"/>
</dbReference>
<name>A0ABR2JMI4_9EUKA</name>
<dbReference type="PANTHER" id="PTHR12756:SF11">
    <property type="entry name" value="CYTOSOLIC CARBOXYPEPTIDASE 1"/>
    <property type="match status" value="1"/>
</dbReference>
<dbReference type="EMBL" id="JAPFFF010000011">
    <property type="protein sequence ID" value="KAK8878557.1"/>
    <property type="molecule type" value="Genomic_DNA"/>
</dbReference>